<proteinExistence type="inferred from homology"/>
<evidence type="ECO:0000313" key="4">
    <source>
        <dbReference type="Proteomes" id="UP000585272"/>
    </source>
</evidence>
<dbReference type="InterPro" id="IPR015421">
    <property type="entry name" value="PyrdxlP-dep_Trfase_major"/>
</dbReference>
<protein>
    <submittedName>
        <fullName evidence="3">dTDP-4-amino-4,6-dideoxygalactose transaminase</fullName>
    </submittedName>
</protein>
<dbReference type="Proteomes" id="UP000585272">
    <property type="component" value="Unassembled WGS sequence"/>
</dbReference>
<comment type="caution">
    <text evidence="3">The sequence shown here is derived from an EMBL/GenBank/DDBJ whole genome shotgun (WGS) entry which is preliminary data.</text>
</comment>
<dbReference type="RefSeq" id="WP_183339979.1">
    <property type="nucleotide sequence ID" value="NZ_JACHNU010000001.1"/>
</dbReference>
<name>A0A840IC63_9ACTN</name>
<keyword evidence="2" id="KW-0663">Pyridoxal phosphate</keyword>
<keyword evidence="4" id="KW-1185">Reference proteome</keyword>
<reference evidence="3 4" key="1">
    <citation type="submission" date="2020-08" db="EMBL/GenBank/DDBJ databases">
        <title>Genomic Encyclopedia of Archaeal and Bacterial Type Strains, Phase II (KMG-II): from individual species to whole genera.</title>
        <authorList>
            <person name="Goeker M."/>
        </authorList>
    </citation>
    <scope>NUCLEOTIDE SEQUENCE [LARGE SCALE GENOMIC DNA]</scope>
    <source>
        <strain evidence="3 4">DSM 23288</strain>
    </source>
</reference>
<accession>A0A840IC63</accession>
<dbReference type="InterPro" id="IPR015424">
    <property type="entry name" value="PyrdxlP-dep_Trfase"/>
</dbReference>
<dbReference type="Gene3D" id="3.40.640.10">
    <property type="entry name" value="Type I PLP-dependent aspartate aminotransferase-like (Major domain)"/>
    <property type="match status" value="1"/>
</dbReference>
<sequence>MSAPTRISLVDETSCEADVEAVLDCLRSGWLTMGPRTQALEQRLGELTGAAHALAVSSGTAGLQLALQAAGVGRGDEVVVPALAPVSAAAAVAALGAVPVLCDVADPLAPHAGPKQVEPAIGPRTRAIVAVHLHGHLADAAALRELADARGLVLVEDCSSALGAPGAGVAGALGVFSFAAGRQLAIGEGGLVVAADESHAARVRSLRSHAMTSGTWDRHRGHDPRYDVVDAGYNFRLDEPRAALALTRLERLAGEVDGRRALLARARERLRGRDDVALVFNALSVEAASPAALPLALPDGARRDRFAAALDELGVPSETLPALHAFSAYREVPGGARPQAEAAAARTCLLPLYAALGDDGMGFLLDAVEQALTRTG</sequence>
<dbReference type="GO" id="GO:0008483">
    <property type="term" value="F:transaminase activity"/>
    <property type="evidence" value="ECO:0007669"/>
    <property type="project" value="TreeGrafter"/>
</dbReference>
<dbReference type="PANTHER" id="PTHR30244:SF34">
    <property type="entry name" value="DTDP-4-AMINO-4,6-DIDEOXYGALACTOSE TRANSAMINASE"/>
    <property type="match status" value="1"/>
</dbReference>
<dbReference type="PIRSF" id="PIRSF000390">
    <property type="entry name" value="PLP_StrS"/>
    <property type="match status" value="1"/>
</dbReference>
<dbReference type="Gene3D" id="3.90.1150.10">
    <property type="entry name" value="Aspartate Aminotransferase, domain 1"/>
    <property type="match status" value="1"/>
</dbReference>
<comment type="cofactor">
    <cofactor evidence="1">
        <name>pyridoxal 5'-phosphate</name>
        <dbReference type="ChEBI" id="CHEBI:597326"/>
    </cofactor>
</comment>
<dbReference type="InterPro" id="IPR015422">
    <property type="entry name" value="PyrdxlP-dep_Trfase_small"/>
</dbReference>
<organism evidence="3 4">
    <name type="scientific">Conexibacter arvalis</name>
    <dbReference type="NCBI Taxonomy" id="912552"/>
    <lineage>
        <taxon>Bacteria</taxon>
        <taxon>Bacillati</taxon>
        <taxon>Actinomycetota</taxon>
        <taxon>Thermoleophilia</taxon>
        <taxon>Solirubrobacterales</taxon>
        <taxon>Conexibacteraceae</taxon>
        <taxon>Conexibacter</taxon>
    </lineage>
</organism>
<dbReference type="GO" id="GO:0030170">
    <property type="term" value="F:pyridoxal phosphate binding"/>
    <property type="evidence" value="ECO:0007669"/>
    <property type="project" value="TreeGrafter"/>
</dbReference>
<dbReference type="Pfam" id="PF01041">
    <property type="entry name" value="DegT_DnrJ_EryC1"/>
    <property type="match status" value="1"/>
</dbReference>
<dbReference type="EMBL" id="JACHNU010000001">
    <property type="protein sequence ID" value="MBB4661648.1"/>
    <property type="molecule type" value="Genomic_DNA"/>
</dbReference>
<gene>
    <name evidence="3" type="ORF">BDZ31_001221</name>
</gene>
<evidence type="ECO:0000256" key="2">
    <source>
        <dbReference type="RuleBase" id="RU004508"/>
    </source>
</evidence>
<dbReference type="SUPFAM" id="SSF53383">
    <property type="entry name" value="PLP-dependent transferases"/>
    <property type="match status" value="1"/>
</dbReference>
<dbReference type="PANTHER" id="PTHR30244">
    <property type="entry name" value="TRANSAMINASE"/>
    <property type="match status" value="1"/>
</dbReference>
<dbReference type="AlphaFoldDB" id="A0A840IC63"/>
<dbReference type="InterPro" id="IPR000653">
    <property type="entry name" value="DegT/StrS_aminotransferase"/>
</dbReference>
<comment type="similarity">
    <text evidence="2">Belongs to the DegT/DnrJ/EryC1 family.</text>
</comment>
<evidence type="ECO:0000256" key="1">
    <source>
        <dbReference type="ARBA" id="ARBA00001933"/>
    </source>
</evidence>
<evidence type="ECO:0000313" key="3">
    <source>
        <dbReference type="EMBL" id="MBB4661648.1"/>
    </source>
</evidence>
<dbReference type="GO" id="GO:0000271">
    <property type="term" value="P:polysaccharide biosynthetic process"/>
    <property type="evidence" value="ECO:0007669"/>
    <property type="project" value="TreeGrafter"/>
</dbReference>